<reference evidence="1" key="1">
    <citation type="submission" date="2020-10" db="EMBL/GenBank/DDBJ databases">
        <authorList>
            <person name="Han B."/>
            <person name="Lu T."/>
            <person name="Zhao Q."/>
            <person name="Huang X."/>
            <person name="Zhao Y."/>
        </authorList>
    </citation>
    <scope>NUCLEOTIDE SEQUENCE</scope>
</reference>
<organism evidence="1 2">
    <name type="scientific">Miscanthus lutarioriparius</name>
    <dbReference type="NCBI Taxonomy" id="422564"/>
    <lineage>
        <taxon>Eukaryota</taxon>
        <taxon>Viridiplantae</taxon>
        <taxon>Streptophyta</taxon>
        <taxon>Embryophyta</taxon>
        <taxon>Tracheophyta</taxon>
        <taxon>Spermatophyta</taxon>
        <taxon>Magnoliopsida</taxon>
        <taxon>Liliopsida</taxon>
        <taxon>Poales</taxon>
        <taxon>Poaceae</taxon>
        <taxon>PACMAD clade</taxon>
        <taxon>Panicoideae</taxon>
        <taxon>Andropogonodae</taxon>
        <taxon>Andropogoneae</taxon>
        <taxon>Saccharinae</taxon>
        <taxon>Miscanthus</taxon>
    </lineage>
</organism>
<evidence type="ECO:0000313" key="1">
    <source>
        <dbReference type="EMBL" id="CAD6207114.1"/>
    </source>
</evidence>
<gene>
    <name evidence="1" type="ORF">NCGR_LOCUS4738</name>
</gene>
<dbReference type="Proteomes" id="UP000604825">
    <property type="component" value="Unassembled WGS sequence"/>
</dbReference>
<comment type="caution">
    <text evidence="1">The sequence shown here is derived from an EMBL/GenBank/DDBJ whole genome shotgun (WGS) entry which is preliminary data.</text>
</comment>
<proteinExistence type="predicted"/>
<dbReference type="PANTHER" id="PTHR34277:SF2">
    <property type="entry name" value="CLAVATA3_ESR (CLE)-RELATED PROTEIN 26"/>
    <property type="match status" value="1"/>
</dbReference>
<keyword evidence="2" id="KW-1185">Reference proteome</keyword>
<dbReference type="OrthoDB" id="1910203at2759"/>
<name>A0A811MJG3_9POAL</name>
<evidence type="ECO:0000313" key="2">
    <source>
        <dbReference type="Proteomes" id="UP000604825"/>
    </source>
</evidence>
<protein>
    <submittedName>
        <fullName evidence="1">Uncharacterized protein</fullName>
    </submittedName>
</protein>
<sequence>MRRPAVFVRQAAPAALAILFGALLLMSFVMDDVKRAALPAAIDGRRMLGRGAGGQRTLEDFKADNPFQDSKRRVPNGPDPIHNRLASWEGNALVSPVSVCWHVV</sequence>
<dbReference type="PANTHER" id="PTHR34277">
    <property type="entry name" value="CLAVATA3/ESR (CLE)-RELATED PROTEIN 26"/>
    <property type="match status" value="1"/>
</dbReference>
<dbReference type="AlphaFoldDB" id="A0A811MJG3"/>
<accession>A0A811MJG3</accession>
<dbReference type="InterPro" id="IPR039316">
    <property type="entry name" value="CLE25/26"/>
</dbReference>
<dbReference type="EMBL" id="CAJGYO010000001">
    <property type="protein sequence ID" value="CAD6207114.1"/>
    <property type="molecule type" value="Genomic_DNA"/>
</dbReference>